<proteinExistence type="predicted"/>
<sequence length="49" mass="5755">MREFKIYDFPSLFDFLCNMTMPLKDKLYSAIGPFSGTIALKKIEYNDKI</sequence>
<dbReference type="AlphaFoldDB" id="A0A380Y2F8"/>
<gene>
    <name evidence="1" type="ORF">KIS1582_4318</name>
</gene>
<accession>A0A380Y2F8</accession>
<organism evidence="1 2">
    <name type="scientific">Cytobacillus firmus</name>
    <name type="common">Bacillus firmus</name>
    <dbReference type="NCBI Taxonomy" id="1399"/>
    <lineage>
        <taxon>Bacteria</taxon>
        <taxon>Bacillati</taxon>
        <taxon>Bacillota</taxon>
        <taxon>Bacilli</taxon>
        <taxon>Bacillales</taxon>
        <taxon>Bacillaceae</taxon>
        <taxon>Cytobacillus</taxon>
    </lineage>
</organism>
<reference evidence="1 2" key="1">
    <citation type="journal article" date="2020" name="G3 (Bethesda)">
        <title>Whole Genome Sequencing and Comparative Genomics of Two Nematicidal Bacillus Strains Reveals a Wide Range of Possible Virulence Factors.</title>
        <authorList>
            <person name="Susic N."/>
            <person name="Janezic S."/>
            <person name="Rupnik M."/>
            <person name="Geric Stare B."/>
        </authorList>
    </citation>
    <scope>NUCLEOTIDE SEQUENCE [LARGE SCALE GENOMIC DNA]</scope>
    <source>
        <strain evidence="1 2">I-1582</strain>
    </source>
</reference>
<protein>
    <submittedName>
        <fullName evidence="1">Uncharacterized protein</fullName>
    </submittedName>
</protein>
<comment type="caution">
    <text evidence="1">The sequence shown here is derived from an EMBL/GenBank/DDBJ whole genome shotgun (WGS) entry which is preliminary data.</text>
</comment>
<name>A0A380Y2F8_CYTFI</name>
<dbReference type="EMBL" id="VDEM01000076">
    <property type="protein sequence ID" value="KAF0821922.1"/>
    <property type="molecule type" value="Genomic_DNA"/>
</dbReference>
<evidence type="ECO:0000313" key="1">
    <source>
        <dbReference type="EMBL" id="KAF0821922.1"/>
    </source>
</evidence>
<evidence type="ECO:0000313" key="2">
    <source>
        <dbReference type="Proteomes" id="UP000465778"/>
    </source>
</evidence>
<dbReference type="Proteomes" id="UP000465778">
    <property type="component" value="Unassembled WGS sequence"/>
</dbReference>